<dbReference type="PANTHER" id="PTHR48229:SF1">
    <property type="entry name" value="ALPHA METHYLACYL-COA RACEMASE-RELATED"/>
    <property type="match status" value="1"/>
</dbReference>
<organism evidence="2 3">
    <name type="scientific">Bionectria ochroleuca</name>
    <name type="common">Gliocladium roseum</name>
    <dbReference type="NCBI Taxonomy" id="29856"/>
    <lineage>
        <taxon>Eukaryota</taxon>
        <taxon>Fungi</taxon>
        <taxon>Dikarya</taxon>
        <taxon>Ascomycota</taxon>
        <taxon>Pezizomycotina</taxon>
        <taxon>Sordariomycetes</taxon>
        <taxon>Hypocreomycetidae</taxon>
        <taxon>Hypocreales</taxon>
        <taxon>Bionectriaceae</taxon>
        <taxon>Clonostachys</taxon>
    </lineage>
</organism>
<dbReference type="SUPFAM" id="SSF89796">
    <property type="entry name" value="CoA-transferase family III (CaiB/BaiF)"/>
    <property type="match status" value="2"/>
</dbReference>
<evidence type="ECO:0000313" key="2">
    <source>
        <dbReference type="EMBL" id="VUC32505.1"/>
    </source>
</evidence>
<reference evidence="2 3" key="1">
    <citation type="submission" date="2019-06" db="EMBL/GenBank/DDBJ databases">
        <authorList>
            <person name="Broberg M."/>
        </authorList>
    </citation>
    <scope>NUCLEOTIDE SEQUENCE [LARGE SCALE GENOMIC DNA]</scope>
</reference>
<dbReference type="Proteomes" id="UP000766486">
    <property type="component" value="Unassembled WGS sequence"/>
</dbReference>
<dbReference type="Pfam" id="PF02515">
    <property type="entry name" value="CoA_transf_3"/>
    <property type="match status" value="1"/>
</dbReference>
<keyword evidence="3" id="KW-1185">Reference proteome</keyword>
<comment type="similarity">
    <text evidence="1">Belongs to the CoA-transferase III family.</text>
</comment>
<dbReference type="InterPro" id="IPR003673">
    <property type="entry name" value="CoA-Trfase_fam_III"/>
</dbReference>
<dbReference type="PANTHER" id="PTHR48229">
    <property type="entry name" value="CAIB/BAIF FAMILY ENZYME (AFU_ORTHOLOGUE AFUA_1G05360)-RELATED"/>
    <property type="match status" value="1"/>
</dbReference>
<comment type="caution">
    <text evidence="2">The sequence shown here is derived from an EMBL/GenBank/DDBJ whole genome shotgun (WGS) entry which is preliminary data.</text>
</comment>
<name>A0ABY6UND3_BIOOC</name>
<dbReference type="InterPro" id="IPR023606">
    <property type="entry name" value="CoA-Trfase_III_dom_1_sf"/>
</dbReference>
<evidence type="ECO:0000313" key="3">
    <source>
        <dbReference type="Proteomes" id="UP000766486"/>
    </source>
</evidence>
<dbReference type="InterPro" id="IPR052985">
    <property type="entry name" value="CoA-trans_III_biosynth/detox"/>
</dbReference>
<proteinExistence type="inferred from homology"/>
<evidence type="ECO:0000256" key="1">
    <source>
        <dbReference type="ARBA" id="ARBA00008383"/>
    </source>
</evidence>
<accession>A0ABY6UND3</accession>
<protein>
    <submittedName>
        <fullName evidence="2">Uncharacterized protein</fullName>
    </submittedName>
</protein>
<dbReference type="EMBL" id="CABFNS010000851">
    <property type="protein sequence ID" value="VUC32505.1"/>
    <property type="molecule type" value="Genomic_DNA"/>
</dbReference>
<dbReference type="Gene3D" id="3.40.50.10540">
    <property type="entry name" value="Crotonobetainyl-coa:carnitine coa-transferase, domain 1"/>
    <property type="match status" value="1"/>
</dbReference>
<sequence length="541" mass="60659">MCDYSIFSEASRILHDVLLADSRLGLPPSFVEASKKVKFVGGDEKPFILTPLKITESSASLTALVATAANVAAAERYGIEYQDVEVNTDLATLYLESVLLPTIGGKHFLENKQMAMELGKMDIHQMSKPIRRNATNVYRTKDGRWYHLHGSMNAGPTMTMMGVPDTEATHEEAIEIYSNKVSQWESLEIERVANEQYKQAGVVCYTPEEFFSSEHGKTMSQVPLWDSTPVRAPRKGWPETKDPEGYRPLAGFRVIDFSRVIAAPAVSKLLSLLGADVLRVSCDKLPETAATMPDLQTGKRDTNIDLKTEEGKRVFAELVRGADILVNGFRPGVLDRLGFDSKTLRELNSSLIYMRENCYGFKGPLAHRSGWQQISDSLVGLSYLQGQFLSLDEAVVPLLPNSDYQTGLVGAVAAIQALIARTKDDVTFDIDISLTQFNMWYYQLGLHSKEQQTKLLARDRDFKPRHFDDMAVLVGKTHASLKRIRPDMFTHPEYFWDMSGKEYGLEEDLKILAPAFKFGKSHIGWKEPTGRRGRSTAEWIS</sequence>
<gene>
    <name evidence="2" type="ORF">CLO192961_LOCUS328748</name>
</gene>